<dbReference type="EMBL" id="CP032544">
    <property type="protein sequence ID" value="AZJ33495.1"/>
    <property type="molecule type" value="Genomic_DNA"/>
</dbReference>
<dbReference type="Proteomes" id="UP000269693">
    <property type="component" value="Chromosome"/>
</dbReference>
<evidence type="ECO:0000313" key="1">
    <source>
        <dbReference type="EMBL" id="AZJ33495.1"/>
    </source>
</evidence>
<gene>
    <name evidence="1" type="ORF">D6200_13340</name>
</gene>
<accession>A0ABN5TAH3</accession>
<name>A0ABN5TAH3_9FLAO</name>
<evidence type="ECO:0000313" key="2">
    <source>
        <dbReference type="Proteomes" id="UP000269693"/>
    </source>
</evidence>
<keyword evidence="2" id="KW-1185">Reference proteome</keyword>
<sequence length="103" mass="12147">MNFQEAKKHIAKEYQSDDGLDTLFRMSADVEEERIARFLQALRCLQEHYTEKPVIEKEVAFQLFSINETLKASMGHWKVNRPKGLDHNTCWKIIESIRCIFSD</sequence>
<organism evidence="1 2">
    <name type="scientific">Tenacibaculum mesophilum</name>
    <dbReference type="NCBI Taxonomy" id="104268"/>
    <lineage>
        <taxon>Bacteria</taxon>
        <taxon>Pseudomonadati</taxon>
        <taxon>Bacteroidota</taxon>
        <taxon>Flavobacteriia</taxon>
        <taxon>Flavobacteriales</taxon>
        <taxon>Flavobacteriaceae</taxon>
        <taxon>Tenacibaculum</taxon>
    </lineage>
</organism>
<dbReference type="RefSeq" id="WP_073181918.1">
    <property type="nucleotide sequence ID" value="NZ_CP032544.1"/>
</dbReference>
<protein>
    <submittedName>
        <fullName evidence="1">Uncharacterized protein</fullName>
    </submittedName>
</protein>
<proteinExistence type="predicted"/>
<reference evidence="1 2" key="1">
    <citation type="submission" date="2018-09" db="EMBL/GenBank/DDBJ databases">
        <title>Insights into the microbiota of Asian seabass (Lates calcarifer) with tenacibaculosis symptoms and description of sp. nov. Tenacibaculum singaporense.</title>
        <authorList>
            <person name="Miyake S."/>
            <person name="Soh M."/>
            <person name="Azman M.N."/>
            <person name="Ngoh S.Y."/>
            <person name="Orban L."/>
            <person name="Seedorf H."/>
        </authorList>
    </citation>
    <scope>NUCLEOTIDE SEQUENCE [LARGE SCALE GENOMIC DNA]</scope>
    <source>
        <strain evidence="1 2">DSM 13764</strain>
    </source>
</reference>